<dbReference type="Proteomes" id="UP001338125">
    <property type="component" value="Unassembled WGS sequence"/>
</dbReference>
<dbReference type="PANTHER" id="PTHR43046">
    <property type="entry name" value="GDP-MANNOSE MANNOSYL HYDROLASE"/>
    <property type="match status" value="1"/>
</dbReference>
<dbReference type="InterPro" id="IPR015797">
    <property type="entry name" value="NUDIX_hydrolase-like_dom_sf"/>
</dbReference>
<evidence type="ECO:0000259" key="5">
    <source>
        <dbReference type="PROSITE" id="PS51462"/>
    </source>
</evidence>
<dbReference type="PRINTS" id="PR00502">
    <property type="entry name" value="NUDIXFAMILY"/>
</dbReference>
<dbReference type="Pfam" id="PF00293">
    <property type="entry name" value="NUDIX"/>
    <property type="match status" value="1"/>
</dbReference>
<comment type="caution">
    <text evidence="6">The sequence shown here is derived from an EMBL/GenBank/DDBJ whole genome shotgun (WGS) entry which is preliminary data.</text>
</comment>
<dbReference type="InterPro" id="IPR000086">
    <property type="entry name" value="NUDIX_hydrolase_dom"/>
</dbReference>
<keyword evidence="2 3" id="KW-0378">Hydrolase</keyword>
<evidence type="ECO:0000256" key="2">
    <source>
        <dbReference type="ARBA" id="ARBA00022801"/>
    </source>
</evidence>
<proteinExistence type="inferred from homology"/>
<sequence length="203" mass="22920">MASTKKLPIPVVIGTRDTAINYTRREAVRAVVVNAWGHIAILYSRRDNYYKLPGGGIEPGENHHAAVEREVKEETGALVRVFDVGCVAIIEEFRDTLHQFSYLYLAETVNDVGEPKLTPEEIQDDLLHWWSPPADAMRVMEIVEPRSDIGRSIKDRDLYLLQQGMWQYKNKVAIPQSEMSGFPVDKSGPANAESPIEPEDMVE</sequence>
<feature type="region of interest" description="Disordered" evidence="4">
    <location>
        <begin position="179"/>
        <end position="203"/>
    </location>
</feature>
<name>A0ABR0SP51_9HYPO</name>
<dbReference type="PROSITE" id="PS51462">
    <property type="entry name" value="NUDIX"/>
    <property type="match status" value="1"/>
</dbReference>
<dbReference type="InterPro" id="IPR020476">
    <property type="entry name" value="Nudix_hydrolase"/>
</dbReference>
<dbReference type="EMBL" id="JAVFKD010000012">
    <property type="protein sequence ID" value="KAK5993556.1"/>
    <property type="molecule type" value="Genomic_DNA"/>
</dbReference>
<dbReference type="Gene3D" id="3.90.79.10">
    <property type="entry name" value="Nucleoside Triphosphate Pyrophosphohydrolase"/>
    <property type="match status" value="1"/>
</dbReference>
<comment type="cofactor">
    <cofactor evidence="1">
        <name>Mg(2+)</name>
        <dbReference type="ChEBI" id="CHEBI:18420"/>
    </cofactor>
</comment>
<evidence type="ECO:0000313" key="7">
    <source>
        <dbReference type="Proteomes" id="UP001338125"/>
    </source>
</evidence>
<evidence type="ECO:0000256" key="1">
    <source>
        <dbReference type="ARBA" id="ARBA00001946"/>
    </source>
</evidence>
<evidence type="ECO:0000256" key="4">
    <source>
        <dbReference type="SAM" id="MobiDB-lite"/>
    </source>
</evidence>
<protein>
    <recommendedName>
        <fullName evidence="5">Nudix hydrolase domain-containing protein</fullName>
    </recommendedName>
</protein>
<reference evidence="6 7" key="1">
    <citation type="submission" date="2024-01" db="EMBL/GenBank/DDBJ databases">
        <title>Complete genome of Cladobotryum mycophilum ATHUM6906.</title>
        <authorList>
            <person name="Christinaki A.C."/>
            <person name="Myridakis A.I."/>
            <person name="Kouvelis V.N."/>
        </authorList>
    </citation>
    <scope>NUCLEOTIDE SEQUENCE [LARGE SCALE GENOMIC DNA]</scope>
    <source>
        <strain evidence="6 7">ATHUM6906</strain>
    </source>
</reference>
<dbReference type="SUPFAM" id="SSF55811">
    <property type="entry name" value="Nudix"/>
    <property type="match status" value="1"/>
</dbReference>
<gene>
    <name evidence="6" type="ORF">PT974_06990</name>
</gene>
<dbReference type="InterPro" id="IPR020084">
    <property type="entry name" value="NUDIX_hydrolase_CS"/>
</dbReference>
<comment type="similarity">
    <text evidence="3">Belongs to the Nudix hydrolase family.</text>
</comment>
<keyword evidence="7" id="KW-1185">Reference proteome</keyword>
<accession>A0ABR0SP51</accession>
<dbReference type="PANTHER" id="PTHR43046:SF14">
    <property type="entry name" value="MUTT_NUDIX FAMILY PROTEIN"/>
    <property type="match status" value="1"/>
</dbReference>
<feature type="domain" description="Nudix hydrolase" evidence="5">
    <location>
        <begin position="23"/>
        <end position="155"/>
    </location>
</feature>
<evidence type="ECO:0000256" key="3">
    <source>
        <dbReference type="RuleBase" id="RU003476"/>
    </source>
</evidence>
<evidence type="ECO:0000313" key="6">
    <source>
        <dbReference type="EMBL" id="KAK5993556.1"/>
    </source>
</evidence>
<organism evidence="6 7">
    <name type="scientific">Cladobotryum mycophilum</name>
    <dbReference type="NCBI Taxonomy" id="491253"/>
    <lineage>
        <taxon>Eukaryota</taxon>
        <taxon>Fungi</taxon>
        <taxon>Dikarya</taxon>
        <taxon>Ascomycota</taxon>
        <taxon>Pezizomycotina</taxon>
        <taxon>Sordariomycetes</taxon>
        <taxon>Hypocreomycetidae</taxon>
        <taxon>Hypocreales</taxon>
        <taxon>Hypocreaceae</taxon>
        <taxon>Cladobotryum</taxon>
    </lineage>
</organism>
<dbReference type="PROSITE" id="PS00893">
    <property type="entry name" value="NUDIX_BOX"/>
    <property type="match status" value="1"/>
</dbReference>